<gene>
    <name evidence="6" type="ORF">BG55_08530</name>
</gene>
<keyword evidence="2 3" id="KW-0456">Lyase</keyword>
<feature type="binding site" evidence="5">
    <location>
        <position position="44"/>
    </location>
    <ligand>
        <name>pyruvate</name>
        <dbReference type="ChEBI" id="CHEBI:15361"/>
    </ligand>
</feature>
<dbReference type="InterPro" id="IPR002220">
    <property type="entry name" value="DapA-like"/>
</dbReference>
<dbReference type="Pfam" id="PF00701">
    <property type="entry name" value="DHDPS"/>
    <property type="match status" value="1"/>
</dbReference>
<dbReference type="InterPro" id="IPR013785">
    <property type="entry name" value="Aldolase_TIM"/>
</dbReference>
<feature type="active site" description="Proton donor/acceptor" evidence="4">
    <location>
        <position position="131"/>
    </location>
</feature>
<dbReference type="PANTHER" id="PTHR12128:SF66">
    <property type="entry name" value="4-HYDROXY-2-OXOGLUTARATE ALDOLASE, MITOCHONDRIAL"/>
    <property type="match status" value="1"/>
</dbReference>
<dbReference type="SUPFAM" id="SSF51569">
    <property type="entry name" value="Aldolase"/>
    <property type="match status" value="1"/>
</dbReference>
<dbReference type="RefSeq" id="WP_034936284.1">
    <property type="nucleotide sequence ID" value="NZ_JFHN01000042.1"/>
</dbReference>
<reference evidence="6 7" key="1">
    <citation type="submission" date="2014-02" db="EMBL/GenBank/DDBJ databases">
        <title>Draft genome of Erwinia mallotivora strain BT-MARDI, a papaya dieback pathogen.</title>
        <authorList>
            <person name="Redzuan R."/>
            <person name="Abu Bakar N."/>
            <person name="Badrun R."/>
            <person name="Mohd Raih M.F."/>
            <person name="Rozano L."/>
            <person name="Mat Amin N."/>
        </authorList>
    </citation>
    <scope>NUCLEOTIDE SEQUENCE [LARGE SCALE GENOMIC DNA]</scope>
    <source>
        <strain evidence="6 7">BT-MARDI</strain>
    </source>
</reference>
<evidence type="ECO:0000313" key="6">
    <source>
        <dbReference type="EMBL" id="EXU75973.1"/>
    </source>
</evidence>
<dbReference type="STRING" id="69222.BG55_08530"/>
<dbReference type="Gene3D" id="3.20.20.70">
    <property type="entry name" value="Aldolase class I"/>
    <property type="match status" value="1"/>
</dbReference>
<proteinExistence type="inferred from homology"/>
<dbReference type="PRINTS" id="PR00146">
    <property type="entry name" value="DHPICSNTHASE"/>
</dbReference>
<evidence type="ECO:0000256" key="5">
    <source>
        <dbReference type="PIRSR" id="PIRSR001365-2"/>
    </source>
</evidence>
<dbReference type="CDD" id="cd00408">
    <property type="entry name" value="DHDPS-like"/>
    <property type="match status" value="1"/>
</dbReference>
<comment type="similarity">
    <text evidence="1 3">Belongs to the DapA family.</text>
</comment>
<dbReference type="AlphaFoldDB" id="A0A014N992"/>
<protein>
    <submittedName>
        <fullName evidence="6">Dihydrodipicolinate synthase</fullName>
    </submittedName>
</protein>
<dbReference type="EMBL" id="JFHN01000042">
    <property type="protein sequence ID" value="EXU75973.1"/>
    <property type="molecule type" value="Genomic_DNA"/>
</dbReference>
<evidence type="ECO:0000256" key="1">
    <source>
        <dbReference type="ARBA" id="ARBA00007592"/>
    </source>
</evidence>
<evidence type="ECO:0000256" key="4">
    <source>
        <dbReference type="PIRSR" id="PIRSR001365-1"/>
    </source>
</evidence>
<dbReference type="PIRSF" id="PIRSF001365">
    <property type="entry name" value="DHDPS"/>
    <property type="match status" value="1"/>
</dbReference>
<comment type="caution">
    <text evidence="6">The sequence shown here is derived from an EMBL/GenBank/DDBJ whole genome shotgun (WGS) entry which is preliminary data.</text>
</comment>
<evidence type="ECO:0000256" key="3">
    <source>
        <dbReference type="PIRNR" id="PIRNR001365"/>
    </source>
</evidence>
<keyword evidence="7" id="KW-1185">Reference proteome</keyword>
<organism evidence="6 7">
    <name type="scientific">Erwinia mallotivora</name>
    <dbReference type="NCBI Taxonomy" id="69222"/>
    <lineage>
        <taxon>Bacteria</taxon>
        <taxon>Pseudomonadati</taxon>
        <taxon>Pseudomonadota</taxon>
        <taxon>Gammaproteobacteria</taxon>
        <taxon>Enterobacterales</taxon>
        <taxon>Erwiniaceae</taxon>
        <taxon>Erwinia</taxon>
    </lineage>
</organism>
<name>A0A014N992_9GAMM</name>
<feature type="active site" description="Schiff-base intermediate with substrate" evidence="4">
    <location>
        <position position="159"/>
    </location>
</feature>
<sequence>MFTGLSAFPLTPLVNGEIDESRFTSLIENLADAGVDSIGALGSTGSYAYLTHEQRFSATKLAVSAAAGIPVITSIGAVRAGDVMRLAEDAQQAGVNGVLLAPVSYQRLSDAEVFLLYERVTAELSVPLCIYDNPATTGFDFSDDLLIALSHLNKVGSVKLGNFPADPDRAIQRVEHLKSKMARGVTLGISGDMQSAAGLLAGCDIWYSVLGGLFPHYAMKLSHAALRGDTTATRQLDLALEPLWAFFRRHGSLRVIASIAEIQGAVQSPCLPFPLQTLIGKEMASLEATLEQLSFLA</sequence>
<dbReference type="PANTHER" id="PTHR12128">
    <property type="entry name" value="DIHYDRODIPICOLINATE SYNTHASE"/>
    <property type="match status" value="1"/>
</dbReference>
<dbReference type="PATRIC" id="fig|69222.5.peg.1759"/>
<accession>A0A014N992</accession>
<dbReference type="GO" id="GO:0005829">
    <property type="term" value="C:cytosol"/>
    <property type="evidence" value="ECO:0007669"/>
    <property type="project" value="TreeGrafter"/>
</dbReference>
<dbReference type="Proteomes" id="UP000019918">
    <property type="component" value="Unassembled WGS sequence"/>
</dbReference>
<evidence type="ECO:0000313" key="7">
    <source>
        <dbReference type="Proteomes" id="UP000019918"/>
    </source>
</evidence>
<dbReference type="SMART" id="SM01130">
    <property type="entry name" value="DHDPS"/>
    <property type="match status" value="1"/>
</dbReference>
<evidence type="ECO:0000256" key="2">
    <source>
        <dbReference type="ARBA" id="ARBA00023239"/>
    </source>
</evidence>
<dbReference type="GO" id="GO:0008840">
    <property type="term" value="F:4-hydroxy-tetrahydrodipicolinate synthase activity"/>
    <property type="evidence" value="ECO:0007669"/>
    <property type="project" value="TreeGrafter"/>
</dbReference>
<dbReference type="OrthoDB" id="199953at2"/>